<dbReference type="InterPro" id="IPR000639">
    <property type="entry name" value="Epox_hydrolase-like"/>
</dbReference>
<evidence type="ECO:0000256" key="2">
    <source>
        <dbReference type="ARBA" id="ARBA00022797"/>
    </source>
</evidence>
<dbReference type="OrthoDB" id="7130006at2759"/>
<dbReference type="Proteomes" id="UP000664169">
    <property type="component" value="Unassembled WGS sequence"/>
</dbReference>
<dbReference type="PRINTS" id="PR00412">
    <property type="entry name" value="EPOXHYDRLASE"/>
</dbReference>
<keyword evidence="3" id="KW-0378">Hydrolase</keyword>
<evidence type="ECO:0000256" key="3">
    <source>
        <dbReference type="ARBA" id="ARBA00022801"/>
    </source>
</evidence>
<dbReference type="Pfam" id="PF00561">
    <property type="entry name" value="Abhydrolase_1"/>
    <property type="match status" value="1"/>
</dbReference>
<accession>A0A8H3FPI4</accession>
<evidence type="ECO:0008006" key="9">
    <source>
        <dbReference type="Google" id="ProtNLM"/>
    </source>
</evidence>
<dbReference type="GO" id="GO:0097176">
    <property type="term" value="P:epoxide metabolic process"/>
    <property type="evidence" value="ECO:0007669"/>
    <property type="project" value="TreeGrafter"/>
</dbReference>
<organism evidence="7 8">
    <name type="scientific">Gomphillus americanus</name>
    <dbReference type="NCBI Taxonomy" id="1940652"/>
    <lineage>
        <taxon>Eukaryota</taxon>
        <taxon>Fungi</taxon>
        <taxon>Dikarya</taxon>
        <taxon>Ascomycota</taxon>
        <taxon>Pezizomycotina</taxon>
        <taxon>Lecanoromycetes</taxon>
        <taxon>OSLEUM clade</taxon>
        <taxon>Ostropomycetidae</taxon>
        <taxon>Ostropales</taxon>
        <taxon>Graphidaceae</taxon>
        <taxon>Gomphilloideae</taxon>
        <taxon>Gomphillus</taxon>
    </lineage>
</organism>
<protein>
    <recommendedName>
        <fullName evidence="9">Epoxide hydrolase</fullName>
    </recommendedName>
</protein>
<evidence type="ECO:0000313" key="8">
    <source>
        <dbReference type="Proteomes" id="UP000664169"/>
    </source>
</evidence>
<dbReference type="PIRSF" id="PIRSF001112">
    <property type="entry name" value="Epoxide_hydrolase"/>
    <property type="match status" value="1"/>
</dbReference>
<feature type="active site" description="Proton donor" evidence="4">
    <location>
        <position position="310"/>
    </location>
</feature>
<reference evidence="7" key="1">
    <citation type="submission" date="2021-03" db="EMBL/GenBank/DDBJ databases">
        <authorList>
            <person name="Tagirdzhanova G."/>
        </authorList>
    </citation>
    <scope>NUCLEOTIDE SEQUENCE</scope>
</reference>
<dbReference type="SUPFAM" id="SSF53474">
    <property type="entry name" value="alpha/beta-Hydrolases"/>
    <property type="match status" value="1"/>
</dbReference>
<dbReference type="EMBL" id="CAJPDQ010000022">
    <property type="protein sequence ID" value="CAF9924861.1"/>
    <property type="molecule type" value="Genomic_DNA"/>
</dbReference>
<dbReference type="PANTHER" id="PTHR21661">
    <property type="entry name" value="EPOXIDE HYDROLASE 1-RELATED"/>
    <property type="match status" value="1"/>
</dbReference>
<dbReference type="PANTHER" id="PTHR21661:SF35">
    <property type="entry name" value="EPOXIDE HYDROLASE"/>
    <property type="match status" value="1"/>
</dbReference>
<sequence length="409" mass="45999">MADIKEFKLEIPQTQIDALLEKLRLSTLPDELEGSAWELGSPLSDVARLKQYWQTQFDFSKFQQQINELPQYVTPVTVEGFGTLDIHFVWQKSQIKNAIPLLFVHVSAKAEIHLSCLSQGDGVNKPAFEIVAPSLPNFGFSEGAKQRGFDISKYAEALNQLMLKLGYEEYVTQGGDWGYMITRTMSLKYPEHVKACHINLARPSHAPKFFENPLLAIKHAIVPYTQLDKQGLARGRWFSAEGSGYNLEQSTKPQTIGYALADSPVALLAWIYEKLHDWTDNYPWTDDEILTWISIYHFSRAGAWASVRIYYEATHATNGIARTRAGSYIPHVPLGIARFPQELYGAPSTWNATMAPKVYQSDNSKGGHFAATENPEAIVRDLNIMLSPGGIAHKVVRDRSGYQRFGSKL</sequence>
<dbReference type="Pfam" id="PF06441">
    <property type="entry name" value="EHN"/>
    <property type="match status" value="1"/>
</dbReference>
<evidence type="ECO:0000256" key="1">
    <source>
        <dbReference type="ARBA" id="ARBA00010088"/>
    </source>
</evidence>
<dbReference type="InterPro" id="IPR016292">
    <property type="entry name" value="Epoxide_hydrolase"/>
</dbReference>
<comment type="caution">
    <text evidence="7">The sequence shown here is derived from an EMBL/GenBank/DDBJ whole genome shotgun (WGS) entry which is preliminary data.</text>
</comment>
<evidence type="ECO:0000313" key="7">
    <source>
        <dbReference type="EMBL" id="CAF9924861.1"/>
    </source>
</evidence>
<keyword evidence="2" id="KW-0058">Aromatic hydrocarbons catabolism</keyword>
<evidence type="ECO:0000259" key="5">
    <source>
        <dbReference type="Pfam" id="PF00561"/>
    </source>
</evidence>
<feature type="domain" description="Epoxide hydrolase N-terminal" evidence="6">
    <location>
        <begin position="4"/>
        <end position="105"/>
    </location>
</feature>
<gene>
    <name evidence="7" type="ORF">GOMPHAMPRED_003745</name>
</gene>
<feature type="domain" description="AB hydrolase-1" evidence="5">
    <location>
        <begin position="116"/>
        <end position="212"/>
    </location>
</feature>
<dbReference type="InterPro" id="IPR029058">
    <property type="entry name" value="AB_hydrolase_fold"/>
</dbReference>
<keyword evidence="8" id="KW-1185">Reference proteome</keyword>
<dbReference type="InterPro" id="IPR000073">
    <property type="entry name" value="AB_hydrolase_1"/>
</dbReference>
<feature type="active site" description="Proton acceptor" evidence="4">
    <location>
        <position position="368"/>
    </location>
</feature>
<proteinExistence type="inferred from homology"/>
<dbReference type="Gene3D" id="3.40.50.1820">
    <property type="entry name" value="alpha/beta hydrolase"/>
    <property type="match status" value="1"/>
</dbReference>
<feature type="active site" description="Nucleophile" evidence="4">
    <location>
        <position position="176"/>
    </location>
</feature>
<dbReference type="GO" id="GO:0004301">
    <property type="term" value="F:epoxide hydrolase activity"/>
    <property type="evidence" value="ECO:0007669"/>
    <property type="project" value="TreeGrafter"/>
</dbReference>
<dbReference type="InterPro" id="IPR010497">
    <property type="entry name" value="Epoxide_hydro_N"/>
</dbReference>
<evidence type="ECO:0000256" key="4">
    <source>
        <dbReference type="PIRSR" id="PIRSR001112-1"/>
    </source>
</evidence>
<dbReference type="AlphaFoldDB" id="A0A8H3FPI4"/>
<name>A0A8H3FPI4_9LECA</name>
<comment type="similarity">
    <text evidence="1">Belongs to the peptidase S33 family.</text>
</comment>
<evidence type="ECO:0000259" key="6">
    <source>
        <dbReference type="Pfam" id="PF06441"/>
    </source>
</evidence>